<dbReference type="GeneID" id="24143954"/>
<feature type="transmembrane region" description="Helical" evidence="16">
    <location>
        <begin position="150"/>
        <end position="172"/>
    </location>
</feature>
<dbReference type="CTD" id="4538"/>
<gene>
    <name evidence="19" type="primary">ND4</name>
</gene>
<evidence type="ECO:0000256" key="6">
    <source>
        <dbReference type="ARBA" id="ARBA00022660"/>
    </source>
</evidence>
<evidence type="ECO:0000256" key="8">
    <source>
        <dbReference type="ARBA" id="ARBA00022967"/>
    </source>
</evidence>
<name>A0A0E3Y587_LAMAE</name>
<feature type="transmembrane region" description="Helical" evidence="16">
    <location>
        <begin position="65"/>
        <end position="83"/>
    </location>
</feature>
<feature type="transmembrane region" description="Helical" evidence="16">
    <location>
        <begin position="437"/>
        <end position="456"/>
    </location>
</feature>
<evidence type="ECO:0000256" key="11">
    <source>
        <dbReference type="ARBA" id="ARBA00023027"/>
    </source>
</evidence>
<dbReference type="GO" id="GO:0015990">
    <property type="term" value="P:electron transport coupled proton transport"/>
    <property type="evidence" value="ECO:0007669"/>
    <property type="project" value="TreeGrafter"/>
</dbReference>
<feature type="transmembrane region" description="Helical" evidence="16">
    <location>
        <begin position="311"/>
        <end position="332"/>
    </location>
</feature>
<dbReference type="PANTHER" id="PTHR43507">
    <property type="entry name" value="NADH-UBIQUINONE OXIDOREDUCTASE CHAIN 4"/>
    <property type="match status" value="1"/>
</dbReference>
<comment type="similarity">
    <text evidence="2 16">Belongs to the complex I subunit 4 family.</text>
</comment>
<dbReference type="InterPro" id="IPR001750">
    <property type="entry name" value="ND/Mrp_TM"/>
</dbReference>
<dbReference type="Pfam" id="PF00361">
    <property type="entry name" value="Proton_antipo_M"/>
    <property type="match status" value="1"/>
</dbReference>
<feature type="transmembrane region" description="Helical" evidence="16">
    <location>
        <begin position="392"/>
        <end position="416"/>
    </location>
</feature>
<dbReference type="GO" id="GO:0048039">
    <property type="term" value="F:ubiquinone binding"/>
    <property type="evidence" value="ECO:0007669"/>
    <property type="project" value="TreeGrafter"/>
</dbReference>
<reference evidence="19" key="1">
    <citation type="submission" date="2015-02" db="EMBL/GenBank/DDBJ databases">
        <title>The Complete Nucleotide Sequence of the Mitochondrial DNA of the Least Brook Lamprey(Lampetra aepyptera).</title>
        <authorList>
            <person name="Pu J."/>
            <person name="Ren J."/>
            <person name="Buchinger T."/>
            <person name="Li W."/>
        </authorList>
    </citation>
    <scope>NUCLEOTIDE SEQUENCE</scope>
    <source>
        <tissue evidence="19">Muscle</tissue>
    </source>
</reference>
<keyword evidence="7 16" id="KW-0812">Transmembrane</keyword>
<dbReference type="InterPro" id="IPR003918">
    <property type="entry name" value="NADH_UbQ_OxRdtase"/>
</dbReference>
<feature type="transmembrane region" description="Helical" evidence="16">
    <location>
        <begin position="196"/>
        <end position="219"/>
    </location>
</feature>
<protein>
    <recommendedName>
        <fullName evidence="4 16">NADH-ubiquinone oxidoreductase chain 4</fullName>
        <ecNumber evidence="3 16">7.1.1.2</ecNumber>
    </recommendedName>
</protein>
<keyword evidence="8" id="KW-1278">Translocase</keyword>
<dbReference type="InterPro" id="IPR000260">
    <property type="entry name" value="NADH4_N"/>
</dbReference>
<keyword evidence="5 16" id="KW-0813">Transport</keyword>
<accession>A0A0E3Y587</accession>
<evidence type="ECO:0000256" key="13">
    <source>
        <dbReference type="ARBA" id="ARBA00023128"/>
    </source>
</evidence>
<keyword evidence="12 16" id="KW-0830">Ubiquinone</keyword>
<feature type="domain" description="NADH:ubiquinone oxidoreductase chain 4 N-terminal" evidence="18">
    <location>
        <begin position="1"/>
        <end position="110"/>
    </location>
</feature>
<keyword evidence="9 16" id="KW-0249">Electron transport</keyword>
<feature type="transmembrane region" description="Helical" evidence="16">
    <location>
        <begin position="24"/>
        <end position="45"/>
    </location>
</feature>
<geneLocation type="mitochondrion" evidence="19"/>
<dbReference type="GO" id="GO:0042773">
    <property type="term" value="P:ATP synthesis coupled electron transport"/>
    <property type="evidence" value="ECO:0007669"/>
    <property type="project" value="InterPro"/>
</dbReference>
<keyword evidence="13 16" id="KW-0496">Mitochondrion</keyword>
<evidence type="ECO:0000256" key="1">
    <source>
        <dbReference type="ARBA" id="ARBA00004225"/>
    </source>
</evidence>
<evidence type="ECO:0000256" key="12">
    <source>
        <dbReference type="ARBA" id="ARBA00023075"/>
    </source>
</evidence>
<dbReference type="NCBIfam" id="TIGR01972">
    <property type="entry name" value="NDH_I_M"/>
    <property type="match status" value="1"/>
</dbReference>
<dbReference type="RefSeq" id="YP_009133159.1">
    <property type="nucleotide sequence ID" value="NC_026917.1"/>
</dbReference>
<evidence type="ECO:0000256" key="15">
    <source>
        <dbReference type="ARBA" id="ARBA00049551"/>
    </source>
</evidence>
<dbReference type="InterPro" id="IPR010227">
    <property type="entry name" value="NADH_Q_OxRdtase_chainM/4"/>
</dbReference>
<dbReference type="EMBL" id="KP742974">
    <property type="protein sequence ID" value="AKC58434.1"/>
    <property type="molecule type" value="Genomic_DNA"/>
</dbReference>
<evidence type="ECO:0000256" key="4">
    <source>
        <dbReference type="ARBA" id="ARBA00021006"/>
    </source>
</evidence>
<dbReference type="AlphaFoldDB" id="A0A0E3Y587"/>
<sequence>MLKLIIPSIMLIPMTFLINKKSMLWTATTFFSFLIATLTTLTLNMDMTEHNSTNSLLSIDQFSCPLIMLSCWLLPLTIMASQAHMKTEPITRQKTMISLLILLQVLLCITFGASNLLMFYIAFETTLIPTLLIITRWGNQKERLTAGLYFLFYTLSASLPLLLALIMIQAHLNSLSTYIIPLSDLSLLSNTPWSEALWWIACFLAFLIKMPLYIFHLWLPKAHVEAPIAGSMILAAILLKLGGYGMIRMSSLFIPLTKDLATPFMIIAMWGMIVTSSICLRQTDLKSMIAYSSVSHMGLVVAGIFTMTPWAWSGALAMMIAHGLVSSGLFCLANITYERTHTRSIFMNRGLQALFPLMSFWWLMMTLANMALPPFPNFMAEILIITSLFSWSNWTIILLGLSMTLTALFSLNMLIMTQHEHPNKHAPVNPSTTREHLLMLMHMAPVILLIANPSTIMI</sequence>
<organism evidence="19">
    <name type="scientific">Lampetra aepyptera</name>
    <name type="common">Least brook lamprey</name>
    <dbReference type="NCBI Taxonomy" id="7752"/>
    <lineage>
        <taxon>Eukaryota</taxon>
        <taxon>Metazoa</taxon>
        <taxon>Chordata</taxon>
        <taxon>Craniata</taxon>
        <taxon>Vertebrata</taxon>
        <taxon>Cyclostomata</taxon>
        <taxon>Hyperoartia</taxon>
        <taxon>Petromyzontiformes</taxon>
        <taxon>Petromyzontidae</taxon>
        <taxon>Lampetra</taxon>
    </lineage>
</organism>
<evidence type="ECO:0000256" key="16">
    <source>
        <dbReference type="RuleBase" id="RU003297"/>
    </source>
</evidence>
<feature type="transmembrane region" description="Helical" evidence="16">
    <location>
        <begin position="119"/>
        <end position="138"/>
    </location>
</feature>
<dbReference type="GO" id="GO:0003954">
    <property type="term" value="F:NADH dehydrogenase activity"/>
    <property type="evidence" value="ECO:0007669"/>
    <property type="project" value="TreeGrafter"/>
</dbReference>
<comment type="function">
    <text evidence="16">Core subunit of the mitochondrial membrane respiratory chain NADH dehydrogenase (Complex I) which catalyzes electron transfer from NADH through the respiratory chain, using ubiquinone as an electron acceptor. Essential for the catalytic activity and assembly of complex I.</text>
</comment>
<dbReference type="Pfam" id="PF01059">
    <property type="entry name" value="Oxidored_q5_N"/>
    <property type="match status" value="1"/>
</dbReference>
<evidence type="ECO:0000313" key="19">
    <source>
        <dbReference type="EMBL" id="AKC58434.1"/>
    </source>
</evidence>
<keyword evidence="11 16" id="KW-0520">NAD</keyword>
<keyword evidence="14 16" id="KW-0472">Membrane</keyword>
<evidence type="ECO:0000256" key="2">
    <source>
        <dbReference type="ARBA" id="ARBA00009025"/>
    </source>
</evidence>
<proteinExistence type="inferred from homology"/>
<feature type="transmembrane region" description="Helical" evidence="16">
    <location>
        <begin position="353"/>
        <end position="372"/>
    </location>
</feature>
<keyword evidence="10 16" id="KW-1133">Transmembrane helix</keyword>
<evidence type="ECO:0000259" key="17">
    <source>
        <dbReference type="Pfam" id="PF00361"/>
    </source>
</evidence>
<comment type="catalytic activity">
    <reaction evidence="15 16">
        <text>a ubiquinone + NADH + 5 H(+)(in) = a ubiquinol + NAD(+) + 4 H(+)(out)</text>
        <dbReference type="Rhea" id="RHEA:29091"/>
        <dbReference type="Rhea" id="RHEA-COMP:9565"/>
        <dbReference type="Rhea" id="RHEA-COMP:9566"/>
        <dbReference type="ChEBI" id="CHEBI:15378"/>
        <dbReference type="ChEBI" id="CHEBI:16389"/>
        <dbReference type="ChEBI" id="CHEBI:17976"/>
        <dbReference type="ChEBI" id="CHEBI:57540"/>
        <dbReference type="ChEBI" id="CHEBI:57945"/>
        <dbReference type="EC" id="7.1.1.2"/>
    </reaction>
</comment>
<evidence type="ECO:0000256" key="7">
    <source>
        <dbReference type="ARBA" id="ARBA00022692"/>
    </source>
</evidence>
<dbReference type="GO" id="GO:0031966">
    <property type="term" value="C:mitochondrial membrane"/>
    <property type="evidence" value="ECO:0007669"/>
    <property type="project" value="UniProtKB-SubCell"/>
</dbReference>
<feature type="transmembrane region" description="Helical" evidence="16">
    <location>
        <begin position="231"/>
        <end position="254"/>
    </location>
</feature>
<evidence type="ECO:0000256" key="14">
    <source>
        <dbReference type="ARBA" id="ARBA00023136"/>
    </source>
</evidence>
<keyword evidence="6 16" id="KW-0679">Respiratory chain</keyword>
<feature type="transmembrane region" description="Helical" evidence="16">
    <location>
        <begin position="287"/>
        <end position="305"/>
    </location>
</feature>
<evidence type="ECO:0000256" key="10">
    <source>
        <dbReference type="ARBA" id="ARBA00022989"/>
    </source>
</evidence>
<dbReference type="PANTHER" id="PTHR43507:SF20">
    <property type="entry name" value="NADH-UBIQUINONE OXIDOREDUCTASE CHAIN 4"/>
    <property type="match status" value="1"/>
</dbReference>
<comment type="subcellular location">
    <subcellularLocation>
        <location evidence="1 16">Mitochondrion membrane</location>
        <topology evidence="1 16">Multi-pass membrane protein</topology>
    </subcellularLocation>
</comment>
<dbReference type="EC" id="7.1.1.2" evidence="3 16"/>
<evidence type="ECO:0000256" key="9">
    <source>
        <dbReference type="ARBA" id="ARBA00022982"/>
    </source>
</evidence>
<evidence type="ECO:0000259" key="18">
    <source>
        <dbReference type="Pfam" id="PF01059"/>
    </source>
</evidence>
<dbReference type="PRINTS" id="PR01437">
    <property type="entry name" value="NUOXDRDTASE4"/>
</dbReference>
<evidence type="ECO:0000256" key="3">
    <source>
        <dbReference type="ARBA" id="ARBA00012944"/>
    </source>
</evidence>
<feature type="transmembrane region" description="Helical" evidence="16">
    <location>
        <begin position="95"/>
        <end position="113"/>
    </location>
</feature>
<dbReference type="GO" id="GO:0008137">
    <property type="term" value="F:NADH dehydrogenase (ubiquinone) activity"/>
    <property type="evidence" value="ECO:0007669"/>
    <property type="project" value="UniProtKB-UniRule"/>
</dbReference>
<evidence type="ECO:0000256" key="5">
    <source>
        <dbReference type="ARBA" id="ARBA00022448"/>
    </source>
</evidence>
<feature type="transmembrane region" description="Helical" evidence="16">
    <location>
        <begin position="260"/>
        <end position="280"/>
    </location>
</feature>
<feature type="domain" description="NADH:quinone oxidoreductase/Mrp antiporter transmembrane" evidence="17">
    <location>
        <begin position="113"/>
        <end position="404"/>
    </location>
</feature>